<feature type="domain" description="SMODS-associated and fused to various effectors" evidence="1">
    <location>
        <begin position="189"/>
        <end position="363"/>
    </location>
</feature>
<reference evidence="2 3" key="1">
    <citation type="submission" date="2014-04" db="EMBL/GenBank/DDBJ databases">
        <authorList>
            <person name="Sears C."/>
            <person name="Carroll K."/>
            <person name="Sack B.R."/>
            <person name="Qadri F."/>
            <person name="Myers L.L."/>
            <person name="Chung G.-T."/>
            <person name="Escheverria P."/>
            <person name="Fraser C.M."/>
            <person name="Sadzewicz L."/>
            <person name="Shefchek K.A."/>
            <person name="Tallon L."/>
            <person name="Das S.P."/>
            <person name="Daugherty S."/>
            <person name="Mongodin E.F."/>
        </authorList>
    </citation>
    <scope>NUCLEOTIDE SEQUENCE [LARGE SCALE GENOMIC DNA]</scope>
    <source>
        <strain evidence="3">3775 SL(B) 10 (iv)</strain>
    </source>
</reference>
<proteinExistence type="predicted"/>
<dbReference type="NCBIfam" id="NF033611">
    <property type="entry name" value="SAVED"/>
    <property type="match status" value="1"/>
</dbReference>
<dbReference type="CDD" id="cd00085">
    <property type="entry name" value="HNHc"/>
    <property type="match status" value="1"/>
</dbReference>
<dbReference type="Proteomes" id="UP000028134">
    <property type="component" value="Unassembled WGS sequence"/>
</dbReference>
<dbReference type="AlphaFoldDB" id="A0A078QNK0"/>
<dbReference type="EMBL" id="JNHI01000075">
    <property type="protein sequence ID" value="KDS24809.1"/>
    <property type="molecule type" value="Genomic_DNA"/>
</dbReference>
<evidence type="ECO:0000313" key="2">
    <source>
        <dbReference type="EMBL" id="KDS24809.1"/>
    </source>
</evidence>
<dbReference type="RefSeq" id="WP_032946551.1">
    <property type="nucleotide sequence ID" value="NZ_JNHI01000075.1"/>
</dbReference>
<evidence type="ECO:0000313" key="3">
    <source>
        <dbReference type="Proteomes" id="UP000028134"/>
    </source>
</evidence>
<accession>A0A078QNK0</accession>
<protein>
    <recommendedName>
        <fullName evidence="1">SMODS-associated and fused to various effectors domain-containing protein</fullName>
    </recommendedName>
</protein>
<organism evidence="2 3">
    <name type="scientific">Phocaeicola vulgatus str. 3775 SL</name>
    <name type="common">B</name>
    <name type="synonym">iv</name>
    <dbReference type="NCBI Taxonomy" id="1339350"/>
    <lineage>
        <taxon>Bacteria</taxon>
        <taxon>Pseudomonadati</taxon>
        <taxon>Bacteroidota</taxon>
        <taxon>Bacteroidia</taxon>
        <taxon>Bacteroidales</taxon>
        <taxon>Bacteroidaceae</taxon>
        <taxon>Phocaeicola</taxon>
    </lineage>
</organism>
<dbReference type="InterPro" id="IPR040836">
    <property type="entry name" value="SAVED"/>
</dbReference>
<gene>
    <name evidence="2" type="ORF">M097_4540</name>
</gene>
<evidence type="ECO:0000259" key="1">
    <source>
        <dbReference type="Pfam" id="PF18145"/>
    </source>
</evidence>
<dbReference type="Pfam" id="PF18145">
    <property type="entry name" value="SAVED"/>
    <property type="match status" value="1"/>
</dbReference>
<name>A0A078QNK0_PHOVU</name>
<dbReference type="PATRIC" id="fig|1339350.3.peg.4311"/>
<dbReference type="InterPro" id="IPR003615">
    <property type="entry name" value="HNH_nuc"/>
</dbReference>
<comment type="caution">
    <text evidence="2">The sequence shown here is derived from an EMBL/GenBank/DDBJ whole genome shotgun (WGS) entry which is preliminary data.</text>
</comment>
<sequence>MSKTNIPQKVMRLLWLRAAGRCEFEGCNKILYEGDITKEYGNFGELCHIIGDSPNGPRGGEKSESLAQDINNIILLCPACHKIIDSDPEKYTIEIVEGMKKRHEDRIRLVTGIANDKKSHVVTYYSKIGKHLPDFSFNTISSVLFPVYYPEASSAIEISMKGNVMKESDPNFWEIEDNNLQAAFAYEVKQRIQYSETKHISLFPFADMPLLVRLGTLFNDIRELKVYQPHRDTKKWEWQESGDENIEFRIIEPAEKSKQPVLVFALSATAITERIRTLYSSQDVSIWTVTCTNPNNDFLKTEAKLNEFASFTREVLDKIKASSAYNEILVHMAMPVACAFMLGHVWMPKADMKLILHDYYNNTENRAIIIE</sequence>